<feature type="region of interest" description="Disordered" evidence="3">
    <location>
        <begin position="198"/>
        <end position="227"/>
    </location>
</feature>
<reference evidence="6" key="1">
    <citation type="submission" date="2014-02" db="EMBL/GenBank/DDBJ databases">
        <authorList>
            <person name="Genoscope - CEA"/>
        </authorList>
    </citation>
    <scope>NUCLEOTIDE SEQUENCE</scope>
    <source>
        <strain evidence="6">LS3</strain>
    </source>
</reference>
<accession>A0A060TBN1</accession>
<organism evidence="6">
    <name type="scientific">Blastobotrys adeninivorans</name>
    <name type="common">Yeast</name>
    <name type="synonym">Arxula adeninivorans</name>
    <dbReference type="NCBI Taxonomy" id="409370"/>
    <lineage>
        <taxon>Eukaryota</taxon>
        <taxon>Fungi</taxon>
        <taxon>Dikarya</taxon>
        <taxon>Ascomycota</taxon>
        <taxon>Saccharomycotina</taxon>
        <taxon>Dipodascomycetes</taxon>
        <taxon>Dipodascales</taxon>
        <taxon>Trichomonascaceae</taxon>
        <taxon>Blastobotrys</taxon>
    </lineage>
</organism>
<dbReference type="GO" id="GO:0005886">
    <property type="term" value="C:plasma membrane"/>
    <property type="evidence" value="ECO:0007669"/>
    <property type="project" value="TreeGrafter"/>
</dbReference>
<protein>
    <submittedName>
        <fullName evidence="6">ARAD1D36388p</fullName>
    </submittedName>
</protein>
<feature type="domain" description="N-terminal Ras-GEF" evidence="5">
    <location>
        <begin position="33"/>
        <end position="164"/>
    </location>
</feature>
<dbReference type="PROSITE" id="PS00720">
    <property type="entry name" value="RASGEF"/>
    <property type="match status" value="1"/>
</dbReference>
<dbReference type="InterPro" id="IPR008937">
    <property type="entry name" value="Ras-like_GEF"/>
</dbReference>
<dbReference type="CDD" id="cd06224">
    <property type="entry name" value="REM"/>
    <property type="match status" value="1"/>
</dbReference>
<dbReference type="Gene3D" id="1.20.870.10">
    <property type="entry name" value="Son of sevenless (SoS) protein Chain: S domain 1"/>
    <property type="match status" value="1"/>
</dbReference>
<name>A0A060TBN1_BLAAD</name>
<dbReference type="GO" id="GO:0007265">
    <property type="term" value="P:Ras protein signal transduction"/>
    <property type="evidence" value="ECO:0007669"/>
    <property type="project" value="TreeGrafter"/>
</dbReference>
<feature type="region of interest" description="Disordered" evidence="3">
    <location>
        <begin position="674"/>
        <end position="694"/>
    </location>
</feature>
<dbReference type="SMART" id="SM00147">
    <property type="entry name" value="RasGEF"/>
    <property type="match status" value="1"/>
</dbReference>
<reference evidence="6" key="2">
    <citation type="submission" date="2014-06" db="EMBL/GenBank/DDBJ databases">
        <title>The complete genome of Blastobotrys (Arxula) adeninivorans LS3 - a yeast of biotechnological interest.</title>
        <authorList>
            <person name="Kunze G."/>
            <person name="Gaillardin C."/>
            <person name="Czernicka M."/>
            <person name="Durrens P."/>
            <person name="Martin T."/>
            <person name="Boer E."/>
            <person name="Gabaldon T."/>
            <person name="Cruz J."/>
            <person name="Talla E."/>
            <person name="Marck C."/>
            <person name="Goffeau A."/>
            <person name="Barbe V."/>
            <person name="Baret P."/>
            <person name="Baronian K."/>
            <person name="Beier S."/>
            <person name="Bleykasten C."/>
            <person name="Bode R."/>
            <person name="Casaregola S."/>
            <person name="Despons L."/>
            <person name="Fairhead C."/>
            <person name="Giersberg M."/>
            <person name="Gierski P."/>
            <person name="Hahnel U."/>
            <person name="Hartmann A."/>
            <person name="Jankowska D."/>
            <person name="Jubin C."/>
            <person name="Jung P."/>
            <person name="Lafontaine I."/>
            <person name="Leh-Louis V."/>
            <person name="Lemaire M."/>
            <person name="Marcet-Houben M."/>
            <person name="Mascher M."/>
            <person name="Morel G."/>
            <person name="Richard G.-F."/>
            <person name="Riechen J."/>
            <person name="Sacerdot C."/>
            <person name="Sarkar A."/>
            <person name="Savel G."/>
            <person name="Schacherer J."/>
            <person name="Sherman D."/>
            <person name="Straub M.-L."/>
            <person name="Stein N."/>
            <person name="Thierry A."/>
            <person name="Trautwein-Schult A."/>
            <person name="Westhof E."/>
            <person name="Worch S."/>
            <person name="Dujon B."/>
            <person name="Souciet J.-L."/>
            <person name="Wincker P."/>
            <person name="Scholz U."/>
            <person name="Neuveglise N."/>
        </authorList>
    </citation>
    <scope>NUCLEOTIDE SEQUENCE</scope>
    <source>
        <strain evidence="6">LS3</strain>
    </source>
</reference>
<evidence type="ECO:0000313" key="6">
    <source>
        <dbReference type="EMBL" id="CDP38515.1"/>
    </source>
</evidence>
<evidence type="ECO:0000256" key="2">
    <source>
        <dbReference type="PROSITE-ProRule" id="PRU00168"/>
    </source>
</evidence>
<dbReference type="EMBL" id="HG937694">
    <property type="protein sequence ID" value="CDP38515.1"/>
    <property type="molecule type" value="Genomic_DNA"/>
</dbReference>
<dbReference type="GO" id="GO:0005085">
    <property type="term" value="F:guanyl-nucleotide exchange factor activity"/>
    <property type="evidence" value="ECO:0007669"/>
    <property type="project" value="UniProtKB-KW"/>
</dbReference>
<dbReference type="Gene3D" id="1.10.840.10">
    <property type="entry name" value="Ras guanine-nucleotide exchange factors catalytic domain"/>
    <property type="match status" value="1"/>
</dbReference>
<feature type="compositionally biased region" description="Polar residues" evidence="3">
    <location>
        <begin position="374"/>
        <end position="384"/>
    </location>
</feature>
<feature type="region of interest" description="Disordered" evidence="3">
    <location>
        <begin position="368"/>
        <end position="397"/>
    </location>
</feature>
<dbReference type="PROSITE" id="PS50212">
    <property type="entry name" value="RASGEF_NTER"/>
    <property type="match status" value="1"/>
</dbReference>
<feature type="compositionally biased region" description="Polar residues" evidence="3">
    <location>
        <begin position="674"/>
        <end position="684"/>
    </location>
</feature>
<evidence type="ECO:0000256" key="3">
    <source>
        <dbReference type="SAM" id="MobiDB-lite"/>
    </source>
</evidence>
<proteinExistence type="predicted"/>
<feature type="domain" description="Ras-GEF" evidence="4">
    <location>
        <begin position="710"/>
        <end position="954"/>
    </location>
</feature>
<evidence type="ECO:0000259" key="5">
    <source>
        <dbReference type="PROSITE" id="PS50212"/>
    </source>
</evidence>
<evidence type="ECO:0000256" key="1">
    <source>
        <dbReference type="ARBA" id="ARBA00022658"/>
    </source>
</evidence>
<feature type="compositionally biased region" description="Low complexity" evidence="3">
    <location>
        <begin position="198"/>
        <end position="226"/>
    </location>
</feature>
<dbReference type="PANTHER" id="PTHR23113">
    <property type="entry name" value="GUANINE NUCLEOTIDE EXCHANGE FACTOR"/>
    <property type="match status" value="1"/>
</dbReference>
<dbReference type="InterPro" id="IPR036964">
    <property type="entry name" value="RASGEF_cat_dom_sf"/>
</dbReference>
<dbReference type="SMART" id="SM00229">
    <property type="entry name" value="RasGEFN"/>
    <property type="match status" value="1"/>
</dbReference>
<keyword evidence="1 2" id="KW-0344">Guanine-nucleotide releasing factor</keyword>
<dbReference type="InterPro" id="IPR000651">
    <property type="entry name" value="Ras-like_Gua-exchang_fac_N"/>
</dbReference>
<dbReference type="Pfam" id="PF00617">
    <property type="entry name" value="RasGEF"/>
    <property type="match status" value="1"/>
</dbReference>
<dbReference type="PROSITE" id="PS50009">
    <property type="entry name" value="RASGEF_CAT"/>
    <property type="match status" value="1"/>
</dbReference>
<dbReference type="Pfam" id="PF00618">
    <property type="entry name" value="RasGEF_N"/>
    <property type="match status" value="1"/>
</dbReference>
<dbReference type="InterPro" id="IPR001895">
    <property type="entry name" value="RASGEF_cat_dom"/>
</dbReference>
<dbReference type="SUPFAM" id="SSF48366">
    <property type="entry name" value="Ras GEF"/>
    <property type="match status" value="1"/>
</dbReference>
<dbReference type="AlphaFoldDB" id="A0A060TBN1"/>
<dbReference type="PANTHER" id="PTHR23113:SF363">
    <property type="entry name" value="PROTEIN SON OF SEVENLESS"/>
    <property type="match status" value="1"/>
</dbReference>
<dbReference type="InterPro" id="IPR023578">
    <property type="entry name" value="Ras_GEF_dom_sf"/>
</dbReference>
<feature type="region of interest" description="Disordered" evidence="3">
    <location>
        <begin position="573"/>
        <end position="606"/>
    </location>
</feature>
<sequence>MAGPSTHVDHIPFEAKHDPECIEYASEISSSSGNRLIVKATVPQLVAQLTSHQFIDYEMLADFFLTYRVFTTSSQLMDLLFGRFEWAIDLFHDPSSEDSAVARAVAVRSFVVLRYWVINFFADDFVPCIQLRETFCGKIDSISQSPHADVPVFRRILDQLVKAWISQCAQYWTVPSLLEQQKDGLYPGGQFGDSPYNTANRLTTTNTNKRLPSASSPSMSSTTQSTSRRRTVLSFYNSPIDPAPQLVPSGLVEVSGPGKYIKGGIPIFNDVEVKPSLPPVIPAPESIPQKTLKPKKSLRSLRSKKSLNKLFRRNSPPPPLPTQAQLPPCTIALLQSECAKIDLLAARTIEELDWFLKYRTAAHSTSKDWEECLDNSTNDNNSLIPDSPEVTSDDDQDSRLRLHHDMEITPPLQIMRKSIQSIGSLKSSTSHQSYQSHQSYHSCESFDSYDSYDSYDSQRSGYRNDIDLRQPAVEYGGLKRQQQFTDLRRVAKLVSDNNMLSSDSTTTASIDTGSPRFSVSTLNNPLDRPPSIAPAQGTPSFSVLAAQMAEKLRNLPDDTPEDDAIAAALEKLEGTYQKKPRPPADDEDHEDPWALSRLGDTSNIGGSSRNLQIIGMSNNNGNEGHVYDGGSDLNSQLYNDAFEHNIEVLNISTNDQKEPESNFASQATESDFSITGQVGTQSTRRTSHIPEDDSDLEMSNYHTPFILSYSAKEIAEQLTLIERDAVSLVDWKELIELNWPGTNLTPVHSWVSLILQNSSRSGVEMVISRFNLMVNWVKSQILLTWDYDERVRTISTFIQIAYESANTYHNYASMMQIVLALGSSNIEKLKLTWKGVPDDDLHKLRLLQDLVSPLKNFANLREEIRRAINQLDHGCVPFVGMYLSDLTANAQQPTEHDGKINYAKFTTAASIVKSLLHCIERGSRYKIIPNEGLLAKCLYIHCLTAEEMDRCLPHCMTI</sequence>
<gene>
    <name evidence="6" type="ORF">GNLVRS02_ARAD1D36388g</name>
</gene>
<dbReference type="InterPro" id="IPR019804">
    <property type="entry name" value="Ras_G-nucl-exch_fac_CS"/>
</dbReference>
<evidence type="ECO:0000259" key="4">
    <source>
        <dbReference type="PROSITE" id="PS50009"/>
    </source>
</evidence>